<protein>
    <submittedName>
        <fullName evidence="3">Protein yippee-like</fullName>
    </submittedName>
</protein>
<evidence type="ECO:0000313" key="2">
    <source>
        <dbReference type="Proteomes" id="UP000274429"/>
    </source>
</evidence>
<dbReference type="WBParaSite" id="TTAC_0000947901-mRNA-1">
    <property type="protein sequence ID" value="TTAC_0000947901-mRNA-1"/>
    <property type="gene ID" value="TTAC_0000947901"/>
</dbReference>
<reference evidence="1 2" key="2">
    <citation type="submission" date="2018-11" db="EMBL/GenBank/DDBJ databases">
        <authorList>
            <consortium name="Pathogen Informatics"/>
        </authorList>
    </citation>
    <scope>NUCLEOTIDE SEQUENCE [LARGE SCALE GENOMIC DNA]</scope>
</reference>
<name>A0A0R3X7F4_HYDTA</name>
<dbReference type="EMBL" id="UYWX01020831">
    <property type="protein sequence ID" value="VDM34262.1"/>
    <property type="molecule type" value="Genomic_DNA"/>
</dbReference>
<evidence type="ECO:0000313" key="3">
    <source>
        <dbReference type="WBParaSite" id="TTAC_0000947901-mRNA-1"/>
    </source>
</evidence>
<gene>
    <name evidence="1" type="ORF">TTAC_LOCUS9464</name>
</gene>
<reference evidence="3" key="1">
    <citation type="submission" date="2017-02" db="UniProtKB">
        <authorList>
            <consortium name="WormBaseParasite"/>
        </authorList>
    </citation>
    <scope>IDENTIFICATION</scope>
</reference>
<dbReference type="AlphaFoldDB" id="A0A0R3X7F4"/>
<accession>A0A0R3X7F4</accession>
<sequence length="150" mass="16907">MCRCCVGSPPPVASPADDQRIEVVTCPLMREEAGEESTYEEISSDMYEEQSDCPHCEMHRMMRDEAEGTRAASQGELSADEHFDLEFGINKLCGLCALRVGGGIINMWNGGYVHGLHPPSCARRRQRYVELENEIMEEVRQMDAERVVTH</sequence>
<evidence type="ECO:0000313" key="1">
    <source>
        <dbReference type="EMBL" id="VDM34262.1"/>
    </source>
</evidence>
<organism evidence="3">
    <name type="scientific">Hydatigena taeniaeformis</name>
    <name type="common">Feline tapeworm</name>
    <name type="synonym">Taenia taeniaeformis</name>
    <dbReference type="NCBI Taxonomy" id="6205"/>
    <lineage>
        <taxon>Eukaryota</taxon>
        <taxon>Metazoa</taxon>
        <taxon>Spiralia</taxon>
        <taxon>Lophotrochozoa</taxon>
        <taxon>Platyhelminthes</taxon>
        <taxon>Cestoda</taxon>
        <taxon>Eucestoda</taxon>
        <taxon>Cyclophyllidea</taxon>
        <taxon>Taeniidae</taxon>
        <taxon>Hydatigera</taxon>
    </lineage>
</organism>
<dbReference type="Proteomes" id="UP000274429">
    <property type="component" value="Unassembled WGS sequence"/>
</dbReference>
<keyword evidence="2" id="KW-1185">Reference proteome</keyword>
<proteinExistence type="predicted"/>